<protein>
    <recommendedName>
        <fullName evidence="4">Tc1-like transposase DDE domain-containing protein</fullName>
    </recommendedName>
</protein>
<reference evidence="1 3" key="1">
    <citation type="journal article" date="2014" name="Nat. Genet.">
        <title>Genome and transcriptome of the porcine whipworm Trichuris suis.</title>
        <authorList>
            <person name="Jex A.R."/>
            <person name="Nejsum P."/>
            <person name="Schwarz E.M."/>
            <person name="Hu L."/>
            <person name="Young N.D."/>
            <person name="Hall R.S."/>
            <person name="Korhonen P.K."/>
            <person name="Liao S."/>
            <person name="Thamsborg S."/>
            <person name="Xia J."/>
            <person name="Xu P."/>
            <person name="Wang S."/>
            <person name="Scheerlinck J.P."/>
            <person name="Hofmann A."/>
            <person name="Sternberg P.W."/>
            <person name="Wang J."/>
            <person name="Gasser R.B."/>
        </authorList>
    </citation>
    <scope>NUCLEOTIDE SEQUENCE [LARGE SCALE GENOMIC DNA]</scope>
    <source>
        <strain evidence="2">DCEP-RM93F</strain>
        <strain evidence="1">DCEP-RM93M</strain>
    </source>
</reference>
<dbReference type="EMBL" id="KL363185">
    <property type="protein sequence ID" value="KFD58243.1"/>
    <property type="molecule type" value="Genomic_DNA"/>
</dbReference>
<organism evidence="1 3">
    <name type="scientific">Trichuris suis</name>
    <name type="common">pig whipworm</name>
    <dbReference type="NCBI Taxonomy" id="68888"/>
    <lineage>
        <taxon>Eukaryota</taxon>
        <taxon>Metazoa</taxon>
        <taxon>Ecdysozoa</taxon>
        <taxon>Nematoda</taxon>
        <taxon>Enoplea</taxon>
        <taxon>Dorylaimia</taxon>
        <taxon>Trichinellida</taxon>
        <taxon>Trichuridae</taxon>
        <taxon>Trichuris</taxon>
    </lineage>
</organism>
<accession>A0A085MLZ7</accession>
<keyword evidence="3" id="KW-1185">Reference proteome</keyword>
<dbReference type="Gene3D" id="3.30.420.10">
    <property type="entry name" value="Ribonuclease H-like superfamily/Ribonuclease H"/>
    <property type="match status" value="1"/>
</dbReference>
<dbReference type="PANTHER" id="PTHR46060">
    <property type="entry name" value="MARINER MOS1 TRANSPOSASE-LIKE PROTEIN"/>
    <property type="match status" value="1"/>
</dbReference>
<evidence type="ECO:0008006" key="4">
    <source>
        <dbReference type="Google" id="ProtNLM"/>
    </source>
</evidence>
<gene>
    <name evidence="1" type="ORF">M513_01006</name>
    <name evidence="2" type="ORF">M514_01006</name>
</gene>
<evidence type="ECO:0000313" key="3">
    <source>
        <dbReference type="Proteomes" id="UP000030764"/>
    </source>
</evidence>
<dbReference type="InterPro" id="IPR052709">
    <property type="entry name" value="Transposase-MT_Hybrid"/>
</dbReference>
<dbReference type="InterPro" id="IPR036397">
    <property type="entry name" value="RNaseH_sf"/>
</dbReference>
<dbReference type="GO" id="GO:0003676">
    <property type="term" value="F:nucleic acid binding"/>
    <property type="evidence" value="ECO:0007669"/>
    <property type="project" value="InterPro"/>
</dbReference>
<evidence type="ECO:0000313" key="1">
    <source>
        <dbReference type="EMBL" id="KFD58243.1"/>
    </source>
</evidence>
<dbReference type="Proteomes" id="UP000030758">
    <property type="component" value="Unassembled WGS sequence"/>
</dbReference>
<dbReference type="AlphaFoldDB" id="A0A085MLZ7"/>
<name>A0A085MLZ7_9BILA</name>
<dbReference type="Proteomes" id="UP000030764">
    <property type="component" value="Unassembled WGS sequence"/>
</dbReference>
<dbReference type="PANTHER" id="PTHR46060:SF1">
    <property type="entry name" value="MARINER MOS1 TRANSPOSASE-LIKE PROTEIN"/>
    <property type="match status" value="1"/>
</dbReference>
<proteinExistence type="predicted"/>
<dbReference type="EMBL" id="KL367487">
    <property type="protein sequence ID" value="KFD70508.1"/>
    <property type="molecule type" value="Genomic_DNA"/>
</dbReference>
<evidence type="ECO:0000313" key="2">
    <source>
        <dbReference type="EMBL" id="KFD70508.1"/>
    </source>
</evidence>
<sequence>MGRYHADLLFKVQEAIKEKRRGKLSRGILLLYDNAPVQKSSAALAAVHECGFELLSHPPYSPDLAHPVTIFCLEV</sequence>